<sequence length="45" mass="5192">MVLRHFPQTGSGGIPGTHFFLEAKRWGLRERSEWETRPLAARKLA</sequence>
<accession>A0A1T4VZ48</accession>
<evidence type="ECO:0000313" key="2">
    <source>
        <dbReference type="Proteomes" id="UP000189733"/>
    </source>
</evidence>
<gene>
    <name evidence="1" type="ORF">SAMN02745702_01318</name>
</gene>
<dbReference type="STRING" id="1121442.SAMN02745702_01318"/>
<organism evidence="1 2">
    <name type="scientific">Desulfobaculum bizertense DSM 18034</name>
    <dbReference type="NCBI Taxonomy" id="1121442"/>
    <lineage>
        <taxon>Bacteria</taxon>
        <taxon>Pseudomonadati</taxon>
        <taxon>Thermodesulfobacteriota</taxon>
        <taxon>Desulfovibrionia</taxon>
        <taxon>Desulfovibrionales</taxon>
        <taxon>Desulfovibrionaceae</taxon>
        <taxon>Desulfobaculum</taxon>
    </lineage>
</organism>
<keyword evidence="2" id="KW-1185">Reference proteome</keyword>
<protein>
    <submittedName>
        <fullName evidence="1">Uncharacterized protein</fullName>
    </submittedName>
</protein>
<dbReference type="EMBL" id="FUYA01000003">
    <property type="protein sequence ID" value="SKA70290.1"/>
    <property type="molecule type" value="Genomic_DNA"/>
</dbReference>
<name>A0A1T4VZ48_9BACT</name>
<reference evidence="1 2" key="1">
    <citation type="submission" date="2017-02" db="EMBL/GenBank/DDBJ databases">
        <authorList>
            <person name="Peterson S.W."/>
        </authorList>
    </citation>
    <scope>NUCLEOTIDE SEQUENCE [LARGE SCALE GENOMIC DNA]</scope>
    <source>
        <strain evidence="1 2">DSM 18034</strain>
    </source>
</reference>
<evidence type="ECO:0000313" key="1">
    <source>
        <dbReference type="EMBL" id="SKA70290.1"/>
    </source>
</evidence>
<dbReference type="Proteomes" id="UP000189733">
    <property type="component" value="Unassembled WGS sequence"/>
</dbReference>
<proteinExistence type="predicted"/>
<dbReference type="AlphaFoldDB" id="A0A1T4VZ48"/>